<evidence type="ECO:0000313" key="2">
    <source>
        <dbReference type="EMBL" id="SHM68944.1"/>
    </source>
</evidence>
<feature type="transmembrane region" description="Helical" evidence="1">
    <location>
        <begin position="86"/>
        <end position="103"/>
    </location>
</feature>
<evidence type="ECO:0008006" key="4">
    <source>
        <dbReference type="Google" id="ProtNLM"/>
    </source>
</evidence>
<dbReference type="RefSeq" id="WP_073086075.1">
    <property type="nucleotide sequence ID" value="NZ_FRBL01000010.1"/>
</dbReference>
<keyword evidence="1" id="KW-0812">Transmembrane</keyword>
<keyword evidence="1" id="KW-0472">Membrane</keyword>
<dbReference type="InterPro" id="IPR041916">
    <property type="entry name" value="Anti_sigma_zinc_sf"/>
</dbReference>
<reference evidence="2 3" key="1">
    <citation type="submission" date="2016-11" db="EMBL/GenBank/DDBJ databases">
        <authorList>
            <person name="Jaros S."/>
            <person name="Januszkiewicz K."/>
            <person name="Wedrychowicz H."/>
        </authorList>
    </citation>
    <scope>NUCLEOTIDE SEQUENCE [LARGE SCALE GENOMIC DNA]</scope>
    <source>
        <strain evidence="2 3">DSM 27406</strain>
    </source>
</reference>
<dbReference type="InterPro" id="IPR011990">
    <property type="entry name" value="TPR-like_helical_dom_sf"/>
</dbReference>
<dbReference type="STRING" id="1419482.SAMN05444266_1106"/>
<dbReference type="AlphaFoldDB" id="A0A1M7KV74"/>
<dbReference type="OrthoDB" id="1091348at2"/>
<dbReference type="EMBL" id="FRBL01000010">
    <property type="protein sequence ID" value="SHM68944.1"/>
    <property type="molecule type" value="Genomic_DNA"/>
</dbReference>
<organism evidence="2 3">
    <name type="scientific">Chitinophaga jiangningensis</name>
    <dbReference type="NCBI Taxonomy" id="1419482"/>
    <lineage>
        <taxon>Bacteria</taxon>
        <taxon>Pseudomonadati</taxon>
        <taxon>Bacteroidota</taxon>
        <taxon>Chitinophagia</taxon>
        <taxon>Chitinophagales</taxon>
        <taxon>Chitinophagaceae</taxon>
        <taxon>Chitinophaga</taxon>
    </lineage>
</organism>
<evidence type="ECO:0000256" key="1">
    <source>
        <dbReference type="SAM" id="Phobius"/>
    </source>
</evidence>
<dbReference type="Gene3D" id="1.10.10.1320">
    <property type="entry name" value="Anti-sigma factor, zinc-finger domain"/>
    <property type="match status" value="1"/>
</dbReference>
<gene>
    <name evidence="2" type="ORF">SAMN05444266_1106</name>
</gene>
<name>A0A1M7KV74_9BACT</name>
<keyword evidence="1" id="KW-1133">Transmembrane helix</keyword>
<protein>
    <recommendedName>
        <fullName evidence="4">Tetratricopeptide repeat-containing protein</fullName>
    </recommendedName>
</protein>
<dbReference type="Proteomes" id="UP000184420">
    <property type="component" value="Unassembled WGS sequence"/>
</dbReference>
<dbReference type="SUPFAM" id="SSF48452">
    <property type="entry name" value="TPR-like"/>
    <property type="match status" value="1"/>
</dbReference>
<proteinExistence type="predicted"/>
<keyword evidence="3" id="KW-1185">Reference proteome</keyword>
<dbReference type="Gene3D" id="1.25.40.10">
    <property type="entry name" value="Tetratricopeptide repeat domain"/>
    <property type="match status" value="1"/>
</dbReference>
<evidence type="ECO:0000313" key="3">
    <source>
        <dbReference type="Proteomes" id="UP000184420"/>
    </source>
</evidence>
<accession>A0A1M7KV74</accession>
<sequence length="242" mass="26775">MTGYNNEDIIRYADGEMDATEAARFEATMQQDPALAAALRHYREVKAILAQRLPPDAQLDALKATLKQQRSRYFNTPSKVVSIRKYLIGAAAAAAILIAVLVIRHSPEKDFLQQYSTTMEVSAERGNNNDTLLLRAASLFNHKAYTQAVSLLDSCLQTDSTNAQALYYRGLAGIYTTSPAQGIADLEKTFAGESVFKYDAAFYLAVHYAQRHQTDSAASWINKIPAEAAAYEKAQTLKKQLK</sequence>